<keyword evidence="2" id="KW-1185">Reference proteome</keyword>
<protein>
    <submittedName>
        <fullName evidence="1">Metal-independent alpha-mannosidase</fullName>
    </submittedName>
</protein>
<evidence type="ECO:0000313" key="1">
    <source>
        <dbReference type="EMBL" id="RSU12826.1"/>
    </source>
</evidence>
<proteinExistence type="predicted"/>
<dbReference type="SMART" id="SM01149">
    <property type="entry name" value="DUF1237"/>
    <property type="match status" value="1"/>
</dbReference>
<dbReference type="InterPro" id="IPR008313">
    <property type="entry name" value="GH125"/>
</dbReference>
<sequence length="441" mass="50386">MPYSEIPLSVSRFMADITERCGEARAHWAKNFNAAFANTLLTTVKRLDDGTTFVLTGDIPAMWLRDSTAQVRPYLPIAKNDADLKQMIAGLVKRQFKYINIDPYANAFNEEANGNGHQTDHTEMNPWIWERKYEIDSLCYPVQLAYLLYKITGETEQFNQDFHDGVKKIVDVWTVEQDHDQSPYTFQRDTWRQEDTLTHDGKGTPVKKTGMTWSGFRPSDDRCTYGYLVPSNMFAVVALHYLEDIYTTLFDDPELVNHIRRLRGNIKQGIADYAVVSNKAGESVFAYEVDGLGNASIMDDSNVPSLMSAPYLGYCDKEDPLYLATRRTLLSDENPFFYEGQYAKGIGSSHTPENYVWPIAMAIEGLTTNDKSEKERILDTLVACDGGTNLMHEGFDVNNPDNFTREWFSWANMMFCELVMDFFDITIDSHMPENTKETTND</sequence>
<dbReference type="PIRSF" id="PIRSF028846">
    <property type="entry name" value="UCP028846"/>
    <property type="match status" value="1"/>
</dbReference>
<dbReference type="GO" id="GO:0005975">
    <property type="term" value="P:carbohydrate metabolic process"/>
    <property type="evidence" value="ECO:0007669"/>
    <property type="project" value="InterPro"/>
</dbReference>
<dbReference type="SUPFAM" id="SSF48208">
    <property type="entry name" value="Six-hairpin glycosidases"/>
    <property type="match status" value="1"/>
</dbReference>
<dbReference type="InterPro" id="IPR008928">
    <property type="entry name" value="6-hairpin_glycosidase_sf"/>
</dbReference>
<dbReference type="Gene3D" id="1.50.10.10">
    <property type="match status" value="1"/>
</dbReference>
<organism evidence="1 2">
    <name type="scientific">Vagococcus acidifermentans</name>
    <dbReference type="NCBI Taxonomy" id="564710"/>
    <lineage>
        <taxon>Bacteria</taxon>
        <taxon>Bacillati</taxon>
        <taxon>Bacillota</taxon>
        <taxon>Bacilli</taxon>
        <taxon>Lactobacillales</taxon>
        <taxon>Enterococcaceae</taxon>
        <taxon>Vagococcus</taxon>
    </lineage>
</organism>
<dbReference type="EMBL" id="NGKC01000004">
    <property type="protein sequence ID" value="RSU12826.1"/>
    <property type="molecule type" value="Genomic_DNA"/>
</dbReference>
<dbReference type="AlphaFoldDB" id="A0A430AXR7"/>
<dbReference type="InterPro" id="IPR012341">
    <property type="entry name" value="6hp_glycosidase-like_sf"/>
</dbReference>
<dbReference type="Proteomes" id="UP000286773">
    <property type="component" value="Unassembled WGS sequence"/>
</dbReference>
<dbReference type="OrthoDB" id="181472at2"/>
<dbReference type="PANTHER" id="PTHR31047">
    <property type="entry name" value="MEIOTICALLY UP-REGULATED GENE 157 PROTEIN"/>
    <property type="match status" value="1"/>
</dbReference>
<dbReference type="RefSeq" id="WP_126812872.1">
    <property type="nucleotide sequence ID" value="NZ_NGKC01000004.1"/>
</dbReference>
<name>A0A430AXR7_9ENTE</name>
<dbReference type="Pfam" id="PF06824">
    <property type="entry name" value="Glyco_hydro_125"/>
    <property type="match status" value="1"/>
</dbReference>
<accession>A0A430AXR7</accession>
<reference evidence="1 2" key="1">
    <citation type="submission" date="2017-05" db="EMBL/GenBank/DDBJ databases">
        <title>Vagococcus spp. assemblies.</title>
        <authorList>
            <person name="Gulvik C.A."/>
        </authorList>
    </citation>
    <scope>NUCLEOTIDE SEQUENCE [LARGE SCALE GENOMIC DNA]</scope>
    <source>
        <strain evidence="1 2">LMG 24798</strain>
    </source>
</reference>
<gene>
    <name evidence="1" type="ORF">CBF27_04625</name>
</gene>
<dbReference type="PANTHER" id="PTHR31047:SF0">
    <property type="entry name" value="MEIOTICALLY UP-REGULATED GENE 157 PROTEIN"/>
    <property type="match status" value="1"/>
</dbReference>
<evidence type="ECO:0000313" key="2">
    <source>
        <dbReference type="Proteomes" id="UP000286773"/>
    </source>
</evidence>
<comment type="caution">
    <text evidence="1">The sequence shown here is derived from an EMBL/GenBank/DDBJ whole genome shotgun (WGS) entry which is preliminary data.</text>
</comment>